<dbReference type="AlphaFoldDB" id="A0A5E6MGD2"/>
<organism evidence="2 3">
    <name type="scientific">Methylacidimicrobium cyclopophantes</name>
    <dbReference type="NCBI Taxonomy" id="1041766"/>
    <lineage>
        <taxon>Bacteria</taxon>
        <taxon>Pseudomonadati</taxon>
        <taxon>Verrucomicrobiota</taxon>
        <taxon>Methylacidimicrobium</taxon>
    </lineage>
</organism>
<name>A0A5E6MGD2_9BACT</name>
<feature type="compositionally biased region" description="Low complexity" evidence="1">
    <location>
        <begin position="74"/>
        <end position="97"/>
    </location>
</feature>
<gene>
    <name evidence="2" type="ORF">MAMC_00417</name>
</gene>
<feature type="compositionally biased region" description="Pro residues" evidence="1">
    <location>
        <begin position="60"/>
        <end position="73"/>
    </location>
</feature>
<dbReference type="Proteomes" id="UP000381693">
    <property type="component" value="Unassembled WGS sequence"/>
</dbReference>
<proteinExistence type="predicted"/>
<dbReference type="EMBL" id="CABFUZ020000081">
    <property type="protein sequence ID" value="VVM05129.1"/>
    <property type="molecule type" value="Genomic_DNA"/>
</dbReference>
<evidence type="ECO:0000313" key="3">
    <source>
        <dbReference type="Proteomes" id="UP000381693"/>
    </source>
</evidence>
<evidence type="ECO:0000256" key="1">
    <source>
        <dbReference type="SAM" id="MobiDB-lite"/>
    </source>
</evidence>
<sequence length="239" mass="25784">MIPAGGASELSPPAGLANGPAPVPLGSRFSGFLFLWRRSLPLGTLSFCLVSLLPLHAEEPPPQVSSQPPPPLSASPSPNEAPAVPAQPVRPVSQQAPEPLNPPPGVRIEEFIGHRSYDKDGSGWGWVKRVNEPWSAARWVVFEETPGGVVAPWRLLNKKRTADNDFEYRLRGYLAPFSVYDPHTDEFLAVFVPESVEPMGPAAPPPEHPGPPPHRVRLPDSSSPVSVSDPNIQPPDALR</sequence>
<feature type="region of interest" description="Disordered" evidence="1">
    <location>
        <begin position="59"/>
        <end position="104"/>
    </location>
</feature>
<reference evidence="2" key="1">
    <citation type="submission" date="2019-09" db="EMBL/GenBank/DDBJ databases">
        <authorList>
            <person name="Cremers G."/>
        </authorList>
    </citation>
    <scope>NUCLEOTIDE SEQUENCE [LARGE SCALE GENOMIC DNA]</scope>
    <source>
        <strain evidence="2">3B</strain>
    </source>
</reference>
<feature type="compositionally biased region" description="Pro residues" evidence="1">
    <location>
        <begin position="201"/>
        <end position="213"/>
    </location>
</feature>
<keyword evidence="3" id="KW-1185">Reference proteome</keyword>
<feature type="region of interest" description="Disordered" evidence="1">
    <location>
        <begin position="198"/>
        <end position="239"/>
    </location>
</feature>
<feature type="compositionally biased region" description="Low complexity" evidence="1">
    <location>
        <begin position="219"/>
        <end position="230"/>
    </location>
</feature>
<evidence type="ECO:0000313" key="2">
    <source>
        <dbReference type="EMBL" id="VVM05129.1"/>
    </source>
</evidence>
<accession>A0A5E6MGD2</accession>
<protein>
    <submittedName>
        <fullName evidence="2">Uncharacterized protein</fullName>
    </submittedName>
</protein>
<comment type="caution">
    <text evidence="2">The sequence shown here is derived from an EMBL/GenBank/DDBJ whole genome shotgun (WGS) entry which is preliminary data.</text>
</comment>
<dbReference type="RefSeq" id="WP_178087608.1">
    <property type="nucleotide sequence ID" value="NZ_CABFUZ020000081.1"/>
</dbReference>